<feature type="domain" description="AAA+ ATPase" evidence="3">
    <location>
        <begin position="135"/>
        <end position="267"/>
    </location>
</feature>
<dbReference type="CDD" id="cd19481">
    <property type="entry name" value="RecA-like_protease"/>
    <property type="match status" value="1"/>
</dbReference>
<dbReference type="PANTHER" id="PTHR23077:SF198">
    <property type="entry name" value="ATP-DEPENDENT ZINC METALLOPROTEASE FTSH"/>
    <property type="match status" value="1"/>
</dbReference>
<gene>
    <name evidence="4" type="ORF">RRH01S_12_01410</name>
</gene>
<name>A0AA87QDW6_RHIRH</name>
<dbReference type="Pfam" id="PF00004">
    <property type="entry name" value="AAA"/>
    <property type="match status" value="1"/>
</dbReference>
<dbReference type="PROSITE" id="PS00674">
    <property type="entry name" value="AAA"/>
    <property type="match status" value="1"/>
</dbReference>
<feature type="region of interest" description="Disordered" evidence="2">
    <location>
        <begin position="344"/>
        <end position="382"/>
    </location>
</feature>
<dbReference type="AlphaFoldDB" id="A0AA87QDW6"/>
<feature type="compositionally biased region" description="Low complexity" evidence="2">
    <location>
        <begin position="366"/>
        <end position="382"/>
    </location>
</feature>
<dbReference type="SMART" id="SM00382">
    <property type="entry name" value="AAA"/>
    <property type="match status" value="1"/>
</dbReference>
<keyword evidence="1" id="KW-0067">ATP-binding</keyword>
<dbReference type="EMBL" id="BAYX01000012">
    <property type="protein sequence ID" value="GAJ95587.1"/>
    <property type="molecule type" value="Genomic_DNA"/>
</dbReference>
<evidence type="ECO:0000256" key="2">
    <source>
        <dbReference type="SAM" id="MobiDB-lite"/>
    </source>
</evidence>
<evidence type="ECO:0000313" key="5">
    <source>
        <dbReference type="Proteomes" id="UP000026941"/>
    </source>
</evidence>
<reference evidence="4 5" key="1">
    <citation type="submission" date="2014-05" db="EMBL/GenBank/DDBJ databases">
        <title>Whole genome shotgun sequence of Rhizobium rhizogenes NBRC 13257.</title>
        <authorList>
            <person name="Katano-Makiyama Y."/>
            <person name="Hosoyama A."/>
            <person name="Hashimoto M."/>
            <person name="Hosoyama Y."/>
            <person name="Noguchi M."/>
            <person name="Tsuchikane K."/>
            <person name="Kimura A."/>
            <person name="Ohji S."/>
            <person name="Ichikawa N."/>
            <person name="Yamazoe A."/>
            <person name="Fujita N."/>
        </authorList>
    </citation>
    <scope>NUCLEOTIDE SEQUENCE [LARGE SCALE GENOMIC DNA]</scope>
    <source>
        <strain evidence="4 5">NBRC 13257</strain>
    </source>
</reference>
<comment type="caution">
    <text evidence="4">The sequence shown here is derived from an EMBL/GenBank/DDBJ whole genome shotgun (WGS) entry which is preliminary data.</text>
</comment>
<dbReference type="InterPro" id="IPR003959">
    <property type="entry name" value="ATPase_AAA_core"/>
</dbReference>
<dbReference type="Proteomes" id="UP000026941">
    <property type="component" value="Unassembled WGS sequence"/>
</dbReference>
<feature type="compositionally biased region" description="Basic and acidic residues" evidence="2">
    <location>
        <begin position="346"/>
        <end position="363"/>
    </location>
</feature>
<comment type="similarity">
    <text evidence="1">Belongs to the AAA ATPase family.</text>
</comment>
<evidence type="ECO:0000259" key="3">
    <source>
        <dbReference type="SMART" id="SM00382"/>
    </source>
</evidence>
<keyword evidence="1" id="KW-0547">Nucleotide-binding</keyword>
<dbReference type="GO" id="GO:0005524">
    <property type="term" value="F:ATP binding"/>
    <property type="evidence" value="ECO:0007669"/>
    <property type="project" value="UniProtKB-KW"/>
</dbReference>
<accession>A0AA87QDW6</accession>
<dbReference type="Gene3D" id="3.40.50.300">
    <property type="entry name" value="P-loop containing nucleotide triphosphate hydrolases"/>
    <property type="match status" value="1"/>
</dbReference>
<dbReference type="SUPFAM" id="SSF52540">
    <property type="entry name" value="P-loop containing nucleoside triphosphate hydrolases"/>
    <property type="match status" value="1"/>
</dbReference>
<dbReference type="PANTHER" id="PTHR23077">
    <property type="entry name" value="AAA-FAMILY ATPASE"/>
    <property type="match status" value="1"/>
</dbReference>
<dbReference type="InterPro" id="IPR003593">
    <property type="entry name" value="AAA+_ATPase"/>
</dbReference>
<proteinExistence type="inferred from homology"/>
<sequence>MGYDSRDREFNSRTLRNAIDMARSDLLISLVRAGASGDRAMLKSATEALVAEERAQNHHIVADRLERALSTVAVTPPALTAASSPAGSGKDTILELEPRLQLNQLMLPLPVEQGGRQLIEEHTRADVLRAHGYEPRHRVLLSGPPGNGKTSFAEAVAEALGLPFFVVRYDALIGSYLGETNARLRKLFDYVRTRPSVLFFDEFDSIGKERGDTHETGEIKRVVSFLLMQLDQLPSYVVVIAATNHAELLDRAVWRRFQMRLAFPAPDRQRIGVFLDHIISQWPDAPKAAAKSIAAKLGTVSFAEALDFCQNVRRRQILGLGELSIDDALRSELDLWATRVSPEVLNGERSDQTDTETASERSAAKSTRPSSGRTRPSTKLNR</sequence>
<dbReference type="GO" id="GO:0016887">
    <property type="term" value="F:ATP hydrolysis activity"/>
    <property type="evidence" value="ECO:0007669"/>
    <property type="project" value="InterPro"/>
</dbReference>
<evidence type="ECO:0000313" key="4">
    <source>
        <dbReference type="EMBL" id="GAJ95587.1"/>
    </source>
</evidence>
<dbReference type="InterPro" id="IPR027417">
    <property type="entry name" value="P-loop_NTPase"/>
</dbReference>
<dbReference type="InterPro" id="IPR003960">
    <property type="entry name" value="ATPase_AAA_CS"/>
</dbReference>
<evidence type="ECO:0000256" key="1">
    <source>
        <dbReference type="RuleBase" id="RU003651"/>
    </source>
</evidence>
<organism evidence="4 5">
    <name type="scientific">Rhizobium rhizogenes NBRC 13257</name>
    <dbReference type="NCBI Taxonomy" id="1220581"/>
    <lineage>
        <taxon>Bacteria</taxon>
        <taxon>Pseudomonadati</taxon>
        <taxon>Pseudomonadota</taxon>
        <taxon>Alphaproteobacteria</taxon>
        <taxon>Hyphomicrobiales</taxon>
        <taxon>Rhizobiaceae</taxon>
        <taxon>Rhizobium/Agrobacterium group</taxon>
        <taxon>Rhizobium</taxon>
    </lineage>
</organism>
<protein>
    <submittedName>
        <fullName evidence="4">ATPase</fullName>
    </submittedName>
</protein>
<dbReference type="InterPro" id="IPR050168">
    <property type="entry name" value="AAA_ATPase_domain"/>
</dbReference>